<keyword evidence="3" id="KW-1185">Reference proteome</keyword>
<proteinExistence type="predicted"/>
<keyword evidence="1" id="KW-0472">Membrane</keyword>
<evidence type="ECO:0000256" key="1">
    <source>
        <dbReference type="SAM" id="Phobius"/>
    </source>
</evidence>
<feature type="transmembrane region" description="Helical" evidence="1">
    <location>
        <begin position="436"/>
        <end position="460"/>
    </location>
</feature>
<accession>A0A1L9WKA3</accession>
<protein>
    <submittedName>
        <fullName evidence="2">Uncharacterized protein</fullName>
    </submittedName>
</protein>
<gene>
    <name evidence="2" type="ORF">ASPACDRAFT_1859266</name>
</gene>
<dbReference type="PANTHER" id="PTHR37577">
    <property type="entry name" value="INTEGRAL MEMBRANE PROTEIN"/>
    <property type="match status" value="1"/>
</dbReference>
<dbReference type="AlphaFoldDB" id="A0A1L9WKA3"/>
<reference evidence="3" key="1">
    <citation type="journal article" date="2017" name="Genome Biol.">
        <title>Comparative genomics reveals high biological diversity and specific adaptations in the industrially and medically important fungal genus Aspergillus.</title>
        <authorList>
            <person name="de Vries R.P."/>
            <person name="Riley R."/>
            <person name="Wiebenga A."/>
            <person name="Aguilar-Osorio G."/>
            <person name="Amillis S."/>
            <person name="Uchima C.A."/>
            <person name="Anderluh G."/>
            <person name="Asadollahi M."/>
            <person name="Askin M."/>
            <person name="Barry K."/>
            <person name="Battaglia E."/>
            <person name="Bayram O."/>
            <person name="Benocci T."/>
            <person name="Braus-Stromeyer S.A."/>
            <person name="Caldana C."/>
            <person name="Canovas D."/>
            <person name="Cerqueira G.C."/>
            <person name="Chen F."/>
            <person name="Chen W."/>
            <person name="Choi C."/>
            <person name="Clum A."/>
            <person name="Dos Santos R.A."/>
            <person name="Damasio A.R."/>
            <person name="Diallinas G."/>
            <person name="Emri T."/>
            <person name="Fekete E."/>
            <person name="Flipphi M."/>
            <person name="Freyberg S."/>
            <person name="Gallo A."/>
            <person name="Gournas C."/>
            <person name="Habgood R."/>
            <person name="Hainaut M."/>
            <person name="Harispe M.L."/>
            <person name="Henrissat B."/>
            <person name="Hilden K.S."/>
            <person name="Hope R."/>
            <person name="Hossain A."/>
            <person name="Karabika E."/>
            <person name="Karaffa L."/>
            <person name="Karanyi Z."/>
            <person name="Krasevec N."/>
            <person name="Kuo A."/>
            <person name="Kusch H."/>
            <person name="LaButti K."/>
            <person name="Lagendijk E.L."/>
            <person name="Lapidus A."/>
            <person name="Levasseur A."/>
            <person name="Lindquist E."/>
            <person name="Lipzen A."/>
            <person name="Logrieco A.F."/>
            <person name="MacCabe A."/>
            <person name="Maekelae M.R."/>
            <person name="Malavazi I."/>
            <person name="Melin P."/>
            <person name="Meyer V."/>
            <person name="Mielnichuk N."/>
            <person name="Miskei M."/>
            <person name="Molnar A.P."/>
            <person name="Mule G."/>
            <person name="Ngan C.Y."/>
            <person name="Orejas M."/>
            <person name="Orosz E."/>
            <person name="Ouedraogo J.P."/>
            <person name="Overkamp K.M."/>
            <person name="Park H.-S."/>
            <person name="Perrone G."/>
            <person name="Piumi F."/>
            <person name="Punt P.J."/>
            <person name="Ram A.F."/>
            <person name="Ramon A."/>
            <person name="Rauscher S."/>
            <person name="Record E."/>
            <person name="Riano-Pachon D.M."/>
            <person name="Robert V."/>
            <person name="Roehrig J."/>
            <person name="Ruller R."/>
            <person name="Salamov A."/>
            <person name="Salih N.S."/>
            <person name="Samson R.A."/>
            <person name="Sandor E."/>
            <person name="Sanguinetti M."/>
            <person name="Schuetze T."/>
            <person name="Sepcic K."/>
            <person name="Shelest E."/>
            <person name="Sherlock G."/>
            <person name="Sophianopoulou V."/>
            <person name="Squina F.M."/>
            <person name="Sun H."/>
            <person name="Susca A."/>
            <person name="Todd R.B."/>
            <person name="Tsang A."/>
            <person name="Unkles S.E."/>
            <person name="van de Wiele N."/>
            <person name="van Rossen-Uffink D."/>
            <person name="Oliveira J.V."/>
            <person name="Vesth T.C."/>
            <person name="Visser J."/>
            <person name="Yu J.-H."/>
            <person name="Zhou M."/>
            <person name="Andersen M.R."/>
            <person name="Archer D.B."/>
            <person name="Baker S.E."/>
            <person name="Benoit I."/>
            <person name="Brakhage A.A."/>
            <person name="Braus G.H."/>
            <person name="Fischer R."/>
            <person name="Frisvad J.C."/>
            <person name="Goldman G.H."/>
            <person name="Houbraken J."/>
            <person name="Oakley B."/>
            <person name="Pocsi I."/>
            <person name="Scazzocchio C."/>
            <person name="Seiboth B."/>
            <person name="vanKuyk P.A."/>
            <person name="Wortman J."/>
            <person name="Dyer P.S."/>
            <person name="Grigoriev I.V."/>
        </authorList>
    </citation>
    <scope>NUCLEOTIDE SEQUENCE [LARGE SCALE GENOMIC DNA]</scope>
    <source>
        <strain evidence="3">ATCC 16872 / CBS 172.66 / WB 5094</strain>
    </source>
</reference>
<dbReference type="RefSeq" id="XP_020052926.1">
    <property type="nucleotide sequence ID" value="XM_020197662.1"/>
</dbReference>
<feature type="transmembrane region" description="Helical" evidence="1">
    <location>
        <begin position="222"/>
        <end position="240"/>
    </location>
</feature>
<dbReference type="EMBL" id="KV878985">
    <property type="protein sequence ID" value="OJJ96586.1"/>
    <property type="molecule type" value="Genomic_DNA"/>
</dbReference>
<dbReference type="Proteomes" id="UP000184546">
    <property type="component" value="Unassembled WGS sequence"/>
</dbReference>
<dbReference type="STRING" id="690307.A0A1L9WKA3"/>
<keyword evidence="1" id="KW-0812">Transmembrane</keyword>
<name>A0A1L9WKA3_ASPA1</name>
<dbReference type="PANTHER" id="PTHR37577:SF1">
    <property type="entry name" value="INTEGRAL MEMBRANE PROTEIN"/>
    <property type="match status" value="1"/>
</dbReference>
<keyword evidence="1" id="KW-1133">Transmembrane helix</keyword>
<dbReference type="OrthoDB" id="5427664at2759"/>
<organism evidence="2 3">
    <name type="scientific">Aspergillus aculeatus (strain ATCC 16872 / CBS 172.66 / WB 5094)</name>
    <dbReference type="NCBI Taxonomy" id="690307"/>
    <lineage>
        <taxon>Eukaryota</taxon>
        <taxon>Fungi</taxon>
        <taxon>Dikarya</taxon>
        <taxon>Ascomycota</taxon>
        <taxon>Pezizomycotina</taxon>
        <taxon>Eurotiomycetes</taxon>
        <taxon>Eurotiomycetidae</taxon>
        <taxon>Eurotiales</taxon>
        <taxon>Aspergillaceae</taxon>
        <taxon>Aspergillus</taxon>
        <taxon>Aspergillus subgen. Circumdati</taxon>
    </lineage>
</organism>
<feature type="transmembrane region" description="Helical" evidence="1">
    <location>
        <begin position="98"/>
        <end position="117"/>
    </location>
</feature>
<feature type="transmembrane region" description="Helical" evidence="1">
    <location>
        <begin position="33"/>
        <end position="55"/>
    </location>
</feature>
<dbReference type="OMA" id="RMICRFL"/>
<feature type="transmembrane region" description="Helical" evidence="1">
    <location>
        <begin position="284"/>
        <end position="316"/>
    </location>
</feature>
<feature type="transmembrane region" description="Helical" evidence="1">
    <location>
        <begin position="153"/>
        <end position="171"/>
    </location>
</feature>
<feature type="transmembrane region" description="Helical" evidence="1">
    <location>
        <begin position="123"/>
        <end position="141"/>
    </location>
</feature>
<feature type="transmembrane region" description="Helical" evidence="1">
    <location>
        <begin position="336"/>
        <end position="358"/>
    </location>
</feature>
<feature type="transmembrane region" description="Helical" evidence="1">
    <location>
        <begin position="480"/>
        <end position="497"/>
    </location>
</feature>
<dbReference type="GeneID" id="30971476"/>
<dbReference type="InterPro" id="IPR053018">
    <property type="entry name" value="Elsinochrome_Biosynth-Asso"/>
</dbReference>
<evidence type="ECO:0000313" key="3">
    <source>
        <dbReference type="Proteomes" id="UP000184546"/>
    </source>
</evidence>
<sequence>MESSSSVRCLEYTQSGDLTNVTYPLPNADINGVGVLVAFLFPAYLSWLGAILLYIGGLTSQDLLSDFDILYLQIQDRTNNKWHGEFHIAILTLSAQQLVTGIGILAAAFATLSTALVADFHTIIYLAWMSSNGYLATLTLLRDYLQHNPAIRAMKLLTMVTLLAMLCVAIFPTTNFEWADHILIQPACANASSCVALETEVLPMWRIASRTNLQGMLSPQGVISYFLLIVSYTWQAAMLFEPTHRRTGRIIRTPLRWLAQALHGAARRRLAPPHRHLHDIHYRLLLGIYLFLTASLDFIGSFACFLGIVTVSFAWANFELLLPRLHVFPNCVRQALNQWDFGQILPLLLLLSSFYSFIEHYLHERGMKPTSNNNNNKPTAPPAMSPTPIIKSTTGVPFASSSPRLSEIFLQYDPSRAEALQATVQRQLYAIPYFKVLLGLFCLLAVGAAVGYFAETIIALTGPSEPYSWSTRDWHLLPDVVAATAATLGILVVAFLGPL</sequence>
<evidence type="ECO:0000313" key="2">
    <source>
        <dbReference type="EMBL" id="OJJ96586.1"/>
    </source>
</evidence>
<dbReference type="VEuPathDB" id="FungiDB:ASPACDRAFT_1859266"/>